<dbReference type="RefSeq" id="WP_195132418.1">
    <property type="nucleotide sequence ID" value="NZ_JADLQX010000024.1"/>
</dbReference>
<organism evidence="2 3">
    <name type="scientific">Nocardia amamiensis</name>
    <dbReference type="NCBI Taxonomy" id="404578"/>
    <lineage>
        <taxon>Bacteria</taxon>
        <taxon>Bacillati</taxon>
        <taxon>Actinomycetota</taxon>
        <taxon>Actinomycetes</taxon>
        <taxon>Mycobacteriales</taxon>
        <taxon>Nocardiaceae</taxon>
        <taxon>Nocardia</taxon>
    </lineage>
</organism>
<proteinExistence type="predicted"/>
<feature type="region of interest" description="Disordered" evidence="1">
    <location>
        <begin position="52"/>
        <end position="72"/>
    </location>
</feature>
<comment type="caution">
    <text evidence="2">The sequence shown here is derived from an EMBL/GenBank/DDBJ whole genome shotgun (WGS) entry which is preliminary data.</text>
</comment>
<sequence>MTGEVITVDSNGDIASVVEYDGERCWSRVSIFRGRQLIDEYTVTDEERARGRSLYDYDPQRSLANPGGGMPA</sequence>
<protein>
    <submittedName>
        <fullName evidence="2">Uncharacterized protein</fullName>
    </submittedName>
</protein>
<gene>
    <name evidence="2" type="ORF">IU459_27135</name>
</gene>
<accession>A0ABS0CX77</accession>
<dbReference type="EMBL" id="JADLQX010000024">
    <property type="protein sequence ID" value="MBF6301191.1"/>
    <property type="molecule type" value="Genomic_DNA"/>
</dbReference>
<evidence type="ECO:0000313" key="2">
    <source>
        <dbReference type="EMBL" id="MBF6301191.1"/>
    </source>
</evidence>
<dbReference type="Proteomes" id="UP000702209">
    <property type="component" value="Unassembled WGS sequence"/>
</dbReference>
<keyword evidence="3" id="KW-1185">Reference proteome</keyword>
<reference evidence="2 3" key="1">
    <citation type="submission" date="2020-10" db="EMBL/GenBank/DDBJ databases">
        <title>Identification of Nocardia species via Next-generation sequencing and recognition of intraspecies genetic diversity.</title>
        <authorList>
            <person name="Li P."/>
            <person name="Li P."/>
            <person name="Lu B."/>
        </authorList>
    </citation>
    <scope>NUCLEOTIDE SEQUENCE [LARGE SCALE GENOMIC DNA]</scope>
    <source>
        <strain evidence="2 3">BJ06-0157</strain>
    </source>
</reference>
<evidence type="ECO:0000256" key="1">
    <source>
        <dbReference type="SAM" id="MobiDB-lite"/>
    </source>
</evidence>
<name>A0ABS0CX77_9NOCA</name>
<evidence type="ECO:0000313" key="3">
    <source>
        <dbReference type="Proteomes" id="UP000702209"/>
    </source>
</evidence>